<proteinExistence type="predicted"/>
<dbReference type="STRING" id="1157962.A0A250X1L7"/>
<sequence length="513" mass="57109">MNPVWLAQSRLRRRKFDECLEICNPLLDKNPYDQAAWYLKCRALTLKNWIDDTEIEEEGIADILLDEHETAQVARPGTSMARPMTGAQGGSGPNQAVRPMTNGGRPVTGFARPGTSSKATTSASGRGASRGGTASMEAAMKGSRPGTSRPVTSSGRFMRLGTASMIPEAGGPFINVDKLDLKKYASRPTLARALCDYIIYNDHNMKRALELCALATQGHDFQDWWWKARLGKCYYQLGLLREAESQFSSSLKNQDMISTTQELCKIYLRMDQPNAALERYTAALQVHPGDANLMLGVARVYDAINDSEKALQFYKNVLFFDSSNIEAIACLASHHFYTDQPEIALRYYRRLLQMGVNNAELWTNLGLCCFYSSQYDMCLGCLDQALRLADDSSLGDIWYNIGQVAIGIGDPTLAYQCLKIAISVCPSHAEAYNNLGVLEYRKGNDDLAKSFFRVGQKEGDHTFEPYFNGALLAFKSGDFQDSFDLVTKALNAFPEHTESLELLKQLKSHFSLL</sequence>
<dbReference type="GO" id="GO:0034464">
    <property type="term" value="C:BBSome"/>
    <property type="evidence" value="ECO:0007669"/>
    <property type="project" value="InterPro"/>
</dbReference>
<dbReference type="EMBL" id="BEGY01000018">
    <property type="protein sequence ID" value="GAX76630.1"/>
    <property type="molecule type" value="Genomic_DNA"/>
</dbReference>
<dbReference type="PANTHER" id="PTHR44177">
    <property type="entry name" value="TETRATRICOPEPTIDE REPEAT PROTEIN 8"/>
    <property type="match status" value="1"/>
</dbReference>
<dbReference type="PANTHER" id="PTHR44177:SF1">
    <property type="entry name" value="TETRATRICOPEPTIDE REPEAT PROTEIN 8"/>
    <property type="match status" value="1"/>
</dbReference>
<evidence type="ECO:0000256" key="1">
    <source>
        <dbReference type="PROSITE-ProRule" id="PRU00339"/>
    </source>
</evidence>
<dbReference type="Pfam" id="PF14559">
    <property type="entry name" value="TPR_19"/>
    <property type="match status" value="1"/>
</dbReference>
<accession>A0A250X1L7</accession>
<dbReference type="Proteomes" id="UP000232323">
    <property type="component" value="Unassembled WGS sequence"/>
</dbReference>
<keyword evidence="1" id="KW-0802">TPR repeat</keyword>
<dbReference type="GO" id="GO:0036064">
    <property type="term" value="C:ciliary basal body"/>
    <property type="evidence" value="ECO:0007669"/>
    <property type="project" value="TreeGrafter"/>
</dbReference>
<organism evidence="3 4">
    <name type="scientific">Chlamydomonas eustigma</name>
    <dbReference type="NCBI Taxonomy" id="1157962"/>
    <lineage>
        <taxon>Eukaryota</taxon>
        <taxon>Viridiplantae</taxon>
        <taxon>Chlorophyta</taxon>
        <taxon>core chlorophytes</taxon>
        <taxon>Chlorophyceae</taxon>
        <taxon>CS clade</taxon>
        <taxon>Chlamydomonadales</taxon>
        <taxon>Chlamydomonadaceae</taxon>
        <taxon>Chlamydomonas</taxon>
    </lineage>
</organism>
<keyword evidence="4" id="KW-1185">Reference proteome</keyword>
<evidence type="ECO:0000313" key="3">
    <source>
        <dbReference type="EMBL" id="GAX76630.1"/>
    </source>
</evidence>
<feature type="compositionally biased region" description="Low complexity" evidence="2">
    <location>
        <begin position="114"/>
        <end position="135"/>
    </location>
</feature>
<gene>
    <name evidence="3" type="ORF">CEUSTIGMA_g4076.t1</name>
</gene>
<dbReference type="AlphaFoldDB" id="A0A250X1L7"/>
<feature type="compositionally biased region" description="Polar residues" evidence="2">
    <location>
        <begin position="145"/>
        <end position="155"/>
    </location>
</feature>
<dbReference type="GO" id="GO:1905515">
    <property type="term" value="P:non-motile cilium assembly"/>
    <property type="evidence" value="ECO:0007669"/>
    <property type="project" value="InterPro"/>
</dbReference>
<dbReference type="CDD" id="cd21341">
    <property type="entry name" value="TTC8_N"/>
    <property type="match status" value="1"/>
</dbReference>
<feature type="repeat" description="TPR" evidence="1">
    <location>
        <begin position="291"/>
        <end position="324"/>
    </location>
</feature>
<dbReference type="Gene3D" id="1.25.40.10">
    <property type="entry name" value="Tetratricopeptide repeat domain"/>
    <property type="match status" value="1"/>
</dbReference>
<dbReference type="InterPro" id="IPR019734">
    <property type="entry name" value="TPR_rpt"/>
</dbReference>
<dbReference type="SUPFAM" id="SSF48452">
    <property type="entry name" value="TPR-like"/>
    <property type="match status" value="2"/>
</dbReference>
<dbReference type="InterPro" id="IPR011990">
    <property type="entry name" value="TPR-like_helical_dom_sf"/>
</dbReference>
<dbReference type="SMART" id="SM00028">
    <property type="entry name" value="TPR"/>
    <property type="match status" value="8"/>
</dbReference>
<dbReference type="InterPro" id="IPR028796">
    <property type="entry name" value="BBS8"/>
</dbReference>
<dbReference type="OrthoDB" id="421121at2759"/>
<feature type="region of interest" description="Disordered" evidence="2">
    <location>
        <begin position="79"/>
        <end position="155"/>
    </location>
</feature>
<dbReference type="PROSITE" id="PS50005">
    <property type="entry name" value="TPR"/>
    <property type="match status" value="1"/>
</dbReference>
<dbReference type="GO" id="GO:0097730">
    <property type="term" value="C:non-motile cilium"/>
    <property type="evidence" value="ECO:0007669"/>
    <property type="project" value="TreeGrafter"/>
</dbReference>
<evidence type="ECO:0000256" key="2">
    <source>
        <dbReference type="SAM" id="MobiDB-lite"/>
    </source>
</evidence>
<dbReference type="Pfam" id="PF13432">
    <property type="entry name" value="TPR_16"/>
    <property type="match status" value="1"/>
</dbReference>
<reference evidence="3 4" key="1">
    <citation type="submission" date="2017-08" db="EMBL/GenBank/DDBJ databases">
        <title>Acidophilic green algal genome provides insights into adaptation to an acidic environment.</title>
        <authorList>
            <person name="Hirooka S."/>
            <person name="Hirose Y."/>
            <person name="Kanesaki Y."/>
            <person name="Higuchi S."/>
            <person name="Fujiwara T."/>
            <person name="Onuma R."/>
            <person name="Era A."/>
            <person name="Ohbayashi R."/>
            <person name="Uzuka A."/>
            <person name="Nozaki H."/>
            <person name="Yoshikawa H."/>
            <person name="Miyagishima S.Y."/>
        </authorList>
    </citation>
    <scope>NUCLEOTIDE SEQUENCE [LARGE SCALE GENOMIC DNA]</scope>
    <source>
        <strain evidence="3 4">NIES-2499</strain>
    </source>
</reference>
<name>A0A250X1L7_9CHLO</name>
<protein>
    <submittedName>
        <fullName evidence="3">Uncharacterized protein</fullName>
    </submittedName>
</protein>
<evidence type="ECO:0000313" key="4">
    <source>
        <dbReference type="Proteomes" id="UP000232323"/>
    </source>
</evidence>
<comment type="caution">
    <text evidence="3">The sequence shown here is derived from an EMBL/GenBank/DDBJ whole genome shotgun (WGS) entry which is preliminary data.</text>
</comment>